<evidence type="ECO:0008006" key="3">
    <source>
        <dbReference type="Google" id="ProtNLM"/>
    </source>
</evidence>
<accession>A0ABW3GI68</accession>
<evidence type="ECO:0000313" key="1">
    <source>
        <dbReference type="EMBL" id="MFD0930205.1"/>
    </source>
</evidence>
<protein>
    <recommendedName>
        <fullName evidence="3">Restriction endonuclease</fullName>
    </recommendedName>
</protein>
<proteinExistence type="predicted"/>
<sequence length="356" mass="40239">MKVTAGNLVKAIAKLPKDVRFNYVHSGTQTKVQVIRVQEPEGPIYIKRFKSDGSEDETSISKEMLWRAANAFVENVPVNFDRLFGASYNTRSALEALLAHTPEFYWCKPGRIELIHDSTEIKKGHKHLVWKPQEPHRNAIMMESKGVEAISELPLQFVTYDALVGFDSRPTDELPIEVKRRHLQIQIALIEIGTKLGFRTWIAHNDKGFQYGDKKIGSLDGVIGKLSDERVLAAYPDAIDAAKLIDCVWFKNGRLMPAVMEVEHSTGITSGLNRMKKFQEIAPAIKDVRWVIVAADEDRGEVLRKANDPQFSSLNTKYFPYSAVEELHSLCRRRGLTSAAVNEVFLDSFMEPCISH</sequence>
<evidence type="ECO:0000313" key="2">
    <source>
        <dbReference type="Proteomes" id="UP001597106"/>
    </source>
</evidence>
<dbReference type="EMBL" id="JBHTJW010000002">
    <property type="protein sequence ID" value="MFD0930205.1"/>
    <property type="molecule type" value="Genomic_DNA"/>
</dbReference>
<comment type="caution">
    <text evidence="1">The sequence shown here is derived from an EMBL/GenBank/DDBJ whole genome shotgun (WGS) entry which is preliminary data.</text>
</comment>
<dbReference type="Proteomes" id="UP001597106">
    <property type="component" value="Unassembled WGS sequence"/>
</dbReference>
<reference evidence="2" key="1">
    <citation type="journal article" date="2019" name="Int. J. Syst. Evol. Microbiol.">
        <title>The Global Catalogue of Microorganisms (GCM) 10K type strain sequencing project: providing services to taxonomists for standard genome sequencing and annotation.</title>
        <authorList>
            <consortium name="The Broad Institute Genomics Platform"/>
            <consortium name="The Broad Institute Genome Sequencing Center for Infectious Disease"/>
            <person name="Wu L."/>
            <person name="Ma J."/>
        </authorList>
    </citation>
    <scope>NUCLEOTIDE SEQUENCE [LARGE SCALE GENOMIC DNA]</scope>
    <source>
        <strain evidence="2">CCUG 59685</strain>
    </source>
</reference>
<organism evidence="1 2">
    <name type="scientific">Methylophilus glucosoxydans</name>
    <dbReference type="NCBI Taxonomy" id="752553"/>
    <lineage>
        <taxon>Bacteria</taxon>
        <taxon>Pseudomonadati</taxon>
        <taxon>Pseudomonadota</taxon>
        <taxon>Betaproteobacteria</taxon>
        <taxon>Nitrosomonadales</taxon>
        <taxon>Methylophilaceae</taxon>
        <taxon>Methylophilus</taxon>
    </lineage>
</organism>
<keyword evidence="2" id="KW-1185">Reference proteome</keyword>
<name>A0ABW3GI68_9PROT</name>
<dbReference type="RefSeq" id="WP_379076313.1">
    <property type="nucleotide sequence ID" value="NZ_JBHTJW010000002.1"/>
</dbReference>
<gene>
    <name evidence="1" type="ORF">ACFQ1T_10510</name>
</gene>